<gene>
    <name evidence="1" type="ORF">Acy02nite_51710</name>
</gene>
<dbReference type="EMBL" id="BOMH01000038">
    <property type="protein sequence ID" value="GID67290.1"/>
    <property type="molecule type" value="Genomic_DNA"/>
</dbReference>
<evidence type="ECO:0008006" key="3">
    <source>
        <dbReference type="Google" id="ProtNLM"/>
    </source>
</evidence>
<organism evidence="1 2">
    <name type="scientific">Actinoplanes cyaneus</name>
    <dbReference type="NCBI Taxonomy" id="52696"/>
    <lineage>
        <taxon>Bacteria</taxon>
        <taxon>Bacillati</taxon>
        <taxon>Actinomycetota</taxon>
        <taxon>Actinomycetes</taxon>
        <taxon>Micromonosporales</taxon>
        <taxon>Micromonosporaceae</taxon>
        <taxon>Actinoplanes</taxon>
    </lineage>
</organism>
<keyword evidence="2" id="KW-1185">Reference proteome</keyword>
<protein>
    <recommendedName>
        <fullName evidence="3">E9imm peptide</fullName>
    </recommendedName>
</protein>
<dbReference type="AlphaFoldDB" id="A0A919IJN7"/>
<name>A0A919IJN7_9ACTN</name>
<comment type="caution">
    <text evidence="1">The sequence shown here is derived from an EMBL/GenBank/DDBJ whole genome shotgun (WGS) entry which is preliminary data.</text>
</comment>
<evidence type="ECO:0000313" key="2">
    <source>
        <dbReference type="Proteomes" id="UP000619479"/>
    </source>
</evidence>
<accession>A0A919IJN7</accession>
<dbReference type="Proteomes" id="UP000619479">
    <property type="component" value="Unassembled WGS sequence"/>
</dbReference>
<proteinExistence type="predicted"/>
<reference evidence="1" key="1">
    <citation type="submission" date="2021-01" db="EMBL/GenBank/DDBJ databases">
        <title>Whole genome shotgun sequence of Actinoplanes cyaneus NBRC 14990.</title>
        <authorList>
            <person name="Komaki H."/>
            <person name="Tamura T."/>
        </authorList>
    </citation>
    <scope>NUCLEOTIDE SEQUENCE</scope>
    <source>
        <strain evidence="1">NBRC 14990</strain>
    </source>
</reference>
<evidence type="ECO:0000313" key="1">
    <source>
        <dbReference type="EMBL" id="GID67290.1"/>
    </source>
</evidence>
<sequence length="83" mass="9607">MQVTEGPPQQNRSLDDAERRRAMEMIRRVRDPQIPDEAASALLDDLSKLLVYPRVSDLLFWRTPELTDEEVIAEALQYHPFVG</sequence>